<dbReference type="RefSeq" id="WP_311944837.1">
    <property type="nucleotide sequence ID" value="NZ_JAVSCS010000055.1"/>
</dbReference>
<feature type="domain" description="HTH luxR-type" evidence="4">
    <location>
        <begin position="267"/>
        <end position="332"/>
    </location>
</feature>
<dbReference type="PROSITE" id="PS50043">
    <property type="entry name" value="HTH_LUXR_2"/>
    <property type="match status" value="1"/>
</dbReference>
<organism evidence="5 6">
    <name type="scientific">Labrys neptuniae</name>
    <dbReference type="NCBI Taxonomy" id="376174"/>
    <lineage>
        <taxon>Bacteria</taxon>
        <taxon>Pseudomonadati</taxon>
        <taxon>Pseudomonadota</taxon>
        <taxon>Alphaproteobacteria</taxon>
        <taxon>Hyphomicrobiales</taxon>
        <taxon>Xanthobacteraceae</taxon>
        <taxon>Labrys</taxon>
    </lineage>
</organism>
<evidence type="ECO:0000256" key="1">
    <source>
        <dbReference type="ARBA" id="ARBA00023015"/>
    </source>
</evidence>
<dbReference type="Gene3D" id="3.40.50.2300">
    <property type="match status" value="1"/>
</dbReference>
<dbReference type="PRINTS" id="PR00038">
    <property type="entry name" value="HTHLUXR"/>
</dbReference>
<evidence type="ECO:0000313" key="6">
    <source>
        <dbReference type="Proteomes" id="UP001555786"/>
    </source>
</evidence>
<keyword evidence="6" id="KW-1185">Reference proteome</keyword>
<dbReference type="SUPFAM" id="SSF46894">
    <property type="entry name" value="C-terminal effector domain of the bipartite response regulators"/>
    <property type="match status" value="1"/>
</dbReference>
<evidence type="ECO:0000259" key="4">
    <source>
        <dbReference type="PROSITE" id="PS50043"/>
    </source>
</evidence>
<dbReference type="InterPro" id="IPR000792">
    <property type="entry name" value="Tscrpt_reg_LuxR_C"/>
</dbReference>
<protein>
    <submittedName>
        <fullName evidence="5">Response regulator transcription factor</fullName>
    </submittedName>
</protein>
<dbReference type="EMBL" id="JBFNQD010000006">
    <property type="protein sequence ID" value="MEW9307619.1"/>
    <property type="molecule type" value="Genomic_DNA"/>
</dbReference>
<sequence>MKAESAAANTRENKFHRPPSYQRIILAETFSKKSRYKCDGTVEGVQSSIEVSGLGASRTFGLICRRKRQDGFKARMTLSPTEILIGVRVDEGRCLHALQAERTFDTYGLTQCRSAGTRTNIPPISIDLIGGCGLHRTALMRCLTASETALAVEGFKDVEVWASASLRANDVLLIASEHSPSIAAIGRDIGAILETAPAARILVLADVTTQAMLIALLKQGARGVVPSESTIDNVIFAARLVRRGGLFTPLLEADRRKAVTPDPKEQEQPLQALLTPRQLEIVLELRKGSANKDIARELGMSEFTVRVHVRNILRRLKARSRTEVVARTNALQLQPARSCGMQEAPIGVHQAR</sequence>
<name>A0ABV3PPR3_9HYPH</name>
<keyword evidence="1" id="KW-0805">Transcription regulation</keyword>
<dbReference type="PROSITE" id="PS00622">
    <property type="entry name" value="HTH_LUXR_1"/>
    <property type="match status" value="1"/>
</dbReference>
<reference evidence="5 6" key="1">
    <citation type="submission" date="2024-07" db="EMBL/GenBank/DDBJ databases">
        <title>Description of Labrys sedimenti sp. nov., isolated from a diclofenac-degrading enrichment culture.</title>
        <authorList>
            <person name="Tancsics A."/>
            <person name="Csepanyi A."/>
        </authorList>
    </citation>
    <scope>NUCLEOTIDE SEQUENCE [LARGE SCALE GENOMIC DNA]</scope>
    <source>
        <strain evidence="5 6">LMG 23578</strain>
    </source>
</reference>
<accession>A0ABV3PPR3</accession>
<proteinExistence type="predicted"/>
<evidence type="ECO:0000256" key="3">
    <source>
        <dbReference type="ARBA" id="ARBA00023163"/>
    </source>
</evidence>
<dbReference type="PANTHER" id="PTHR44688">
    <property type="entry name" value="DNA-BINDING TRANSCRIPTIONAL ACTIVATOR DEVR_DOSR"/>
    <property type="match status" value="1"/>
</dbReference>
<dbReference type="SMART" id="SM00421">
    <property type="entry name" value="HTH_LUXR"/>
    <property type="match status" value="1"/>
</dbReference>
<dbReference type="Pfam" id="PF00196">
    <property type="entry name" value="GerE"/>
    <property type="match status" value="1"/>
</dbReference>
<keyword evidence="3" id="KW-0804">Transcription</keyword>
<dbReference type="CDD" id="cd06170">
    <property type="entry name" value="LuxR_C_like"/>
    <property type="match status" value="1"/>
</dbReference>
<dbReference type="PANTHER" id="PTHR44688:SF16">
    <property type="entry name" value="DNA-BINDING TRANSCRIPTIONAL ACTIVATOR DEVR_DOSR"/>
    <property type="match status" value="1"/>
</dbReference>
<evidence type="ECO:0000313" key="5">
    <source>
        <dbReference type="EMBL" id="MEW9307619.1"/>
    </source>
</evidence>
<comment type="caution">
    <text evidence="5">The sequence shown here is derived from an EMBL/GenBank/DDBJ whole genome shotgun (WGS) entry which is preliminary data.</text>
</comment>
<gene>
    <name evidence="5" type="ORF">ABXS05_18845</name>
</gene>
<dbReference type="InterPro" id="IPR016032">
    <property type="entry name" value="Sig_transdc_resp-reg_C-effctor"/>
</dbReference>
<keyword evidence="2" id="KW-0238">DNA-binding</keyword>
<evidence type="ECO:0000256" key="2">
    <source>
        <dbReference type="ARBA" id="ARBA00023125"/>
    </source>
</evidence>
<dbReference type="Proteomes" id="UP001555786">
    <property type="component" value="Unassembled WGS sequence"/>
</dbReference>